<keyword evidence="2" id="KW-0012">Acyltransferase</keyword>
<gene>
    <name evidence="5" type="ORF">GCM10010124_22700</name>
</gene>
<organism evidence="5 6">
    <name type="scientific">Pilimelia terevasa</name>
    <dbReference type="NCBI Taxonomy" id="53372"/>
    <lineage>
        <taxon>Bacteria</taxon>
        <taxon>Bacillati</taxon>
        <taxon>Actinomycetota</taxon>
        <taxon>Actinomycetes</taxon>
        <taxon>Micromonosporales</taxon>
        <taxon>Micromonosporaceae</taxon>
        <taxon>Pilimelia</taxon>
    </lineage>
</organism>
<reference evidence="5" key="2">
    <citation type="submission" date="2020-09" db="EMBL/GenBank/DDBJ databases">
        <authorList>
            <person name="Sun Q."/>
            <person name="Ohkuma M."/>
        </authorList>
    </citation>
    <scope>NUCLEOTIDE SEQUENCE</scope>
    <source>
        <strain evidence="5">JCM 3091</strain>
    </source>
</reference>
<protein>
    <recommendedName>
        <fullName evidence="4">N-acetyltransferase domain-containing protein</fullName>
    </recommendedName>
</protein>
<dbReference type="Proteomes" id="UP000662200">
    <property type="component" value="Unassembled WGS sequence"/>
</dbReference>
<dbReference type="GO" id="GO:0016747">
    <property type="term" value="F:acyltransferase activity, transferring groups other than amino-acyl groups"/>
    <property type="evidence" value="ECO:0007669"/>
    <property type="project" value="InterPro"/>
</dbReference>
<evidence type="ECO:0000313" key="6">
    <source>
        <dbReference type="Proteomes" id="UP000662200"/>
    </source>
</evidence>
<comment type="caution">
    <text evidence="5">The sequence shown here is derived from an EMBL/GenBank/DDBJ whole genome shotgun (WGS) entry which is preliminary data.</text>
</comment>
<dbReference type="RefSeq" id="WP_189114245.1">
    <property type="nucleotide sequence ID" value="NZ_BMQC01000007.1"/>
</dbReference>
<dbReference type="CDD" id="cd04301">
    <property type="entry name" value="NAT_SF"/>
    <property type="match status" value="1"/>
</dbReference>
<evidence type="ECO:0000256" key="1">
    <source>
        <dbReference type="ARBA" id="ARBA00022679"/>
    </source>
</evidence>
<accession>A0A8J3FIE5</accession>
<reference evidence="5" key="1">
    <citation type="journal article" date="2014" name="Int. J. Syst. Evol. Microbiol.">
        <title>Complete genome sequence of Corynebacterium casei LMG S-19264T (=DSM 44701T), isolated from a smear-ripened cheese.</title>
        <authorList>
            <consortium name="US DOE Joint Genome Institute (JGI-PGF)"/>
            <person name="Walter F."/>
            <person name="Albersmeier A."/>
            <person name="Kalinowski J."/>
            <person name="Ruckert C."/>
        </authorList>
    </citation>
    <scope>NUCLEOTIDE SEQUENCE</scope>
    <source>
        <strain evidence="5">JCM 3091</strain>
    </source>
</reference>
<dbReference type="EMBL" id="BMQC01000007">
    <property type="protein sequence ID" value="GGK29397.1"/>
    <property type="molecule type" value="Genomic_DNA"/>
</dbReference>
<dbReference type="SUPFAM" id="SSF55729">
    <property type="entry name" value="Acyl-CoA N-acyltransferases (Nat)"/>
    <property type="match status" value="2"/>
</dbReference>
<dbReference type="InterPro" id="IPR000182">
    <property type="entry name" value="GNAT_dom"/>
</dbReference>
<dbReference type="Gene3D" id="3.40.630.30">
    <property type="match status" value="1"/>
</dbReference>
<dbReference type="PROSITE" id="PS51186">
    <property type="entry name" value="GNAT"/>
    <property type="match status" value="1"/>
</dbReference>
<evidence type="ECO:0000256" key="3">
    <source>
        <dbReference type="SAM" id="MobiDB-lite"/>
    </source>
</evidence>
<keyword evidence="6" id="KW-1185">Reference proteome</keyword>
<name>A0A8J3FIE5_9ACTN</name>
<proteinExistence type="predicted"/>
<evidence type="ECO:0000313" key="5">
    <source>
        <dbReference type="EMBL" id="GGK29397.1"/>
    </source>
</evidence>
<feature type="region of interest" description="Disordered" evidence="3">
    <location>
        <begin position="165"/>
        <end position="197"/>
    </location>
</feature>
<sequence>MPLEITPAAPADDALYALYELDEAVDRGADLPLFTRPAHLAYHRHPPPAQEVRYGLARLDGELVGYTTLLFPQRDNLRTVEVGTVAVHPEHRRRGIGRALADFAVAEARRRGRSTLIGASARALPGGPARDPAGGAFARALGATCAQTEVRRRLDLTAAPDAAPAAAATRATTAPDSTAPDGLAPDGAIADGAAPDGARGGARAGSAGYSLVRWALRAPADCVDDVAYLDGRLLVDAPLGDLAWEPQRLDAARVRANEHRLAAALRRPYNVAARHDATGRLVAWTQILCADNADGHAWQQITIVDPAHRGHGLGLLVKVANLRYARAHEPGLRVVDTFNAAENGHMIAINERMGYRPLDAWENWQRTLD</sequence>
<feature type="domain" description="N-acetyltransferase" evidence="4">
    <location>
        <begin position="3"/>
        <end position="166"/>
    </location>
</feature>
<evidence type="ECO:0000256" key="2">
    <source>
        <dbReference type="ARBA" id="ARBA00023315"/>
    </source>
</evidence>
<dbReference type="PANTHER" id="PTHR43877">
    <property type="entry name" value="AMINOALKYLPHOSPHONATE N-ACETYLTRANSFERASE-RELATED-RELATED"/>
    <property type="match status" value="1"/>
</dbReference>
<dbReference type="InterPro" id="IPR016181">
    <property type="entry name" value="Acyl_CoA_acyltransferase"/>
</dbReference>
<keyword evidence="1" id="KW-0808">Transferase</keyword>
<dbReference type="Pfam" id="PF00583">
    <property type="entry name" value="Acetyltransf_1"/>
    <property type="match status" value="1"/>
</dbReference>
<dbReference type="AlphaFoldDB" id="A0A8J3FIE5"/>
<dbReference type="InterPro" id="IPR050832">
    <property type="entry name" value="Bact_Acetyltransf"/>
</dbReference>
<evidence type="ECO:0000259" key="4">
    <source>
        <dbReference type="PROSITE" id="PS51186"/>
    </source>
</evidence>